<dbReference type="PANTHER" id="PTHR45985">
    <property type="match status" value="1"/>
</dbReference>
<proteinExistence type="predicted"/>
<feature type="chain" id="PRO_5035420262" description="NodB homology domain-containing protein" evidence="1">
    <location>
        <begin position="16"/>
        <end position="216"/>
    </location>
</feature>
<dbReference type="SUPFAM" id="SSF88713">
    <property type="entry name" value="Glycoside hydrolase/deacetylase"/>
    <property type="match status" value="1"/>
</dbReference>
<dbReference type="GO" id="GO:0016810">
    <property type="term" value="F:hydrolase activity, acting on carbon-nitrogen (but not peptide) bonds"/>
    <property type="evidence" value="ECO:0007669"/>
    <property type="project" value="InterPro"/>
</dbReference>
<dbReference type="Gene3D" id="3.20.20.370">
    <property type="entry name" value="Glycoside hydrolase/deacetylase"/>
    <property type="match status" value="1"/>
</dbReference>
<dbReference type="PANTHER" id="PTHR45985:SF8">
    <property type="entry name" value="CHITIN DEACETYLASE-LIKE 9, ISOFORM A"/>
    <property type="match status" value="1"/>
</dbReference>
<evidence type="ECO:0000259" key="2">
    <source>
        <dbReference type="Pfam" id="PF01522"/>
    </source>
</evidence>
<reference evidence="3" key="2">
    <citation type="submission" date="2017-10" db="EMBL/GenBank/DDBJ databases">
        <title>Ladona fulva Genome sequencing and assembly.</title>
        <authorList>
            <person name="Murali S."/>
            <person name="Richards S."/>
            <person name="Bandaranaike D."/>
            <person name="Bellair M."/>
            <person name="Blankenburg K."/>
            <person name="Chao H."/>
            <person name="Dinh H."/>
            <person name="Doddapaneni H."/>
            <person name="Dugan-Rocha S."/>
            <person name="Elkadiri S."/>
            <person name="Gnanaolivu R."/>
            <person name="Hernandez B."/>
            <person name="Skinner E."/>
            <person name="Javaid M."/>
            <person name="Lee S."/>
            <person name="Li M."/>
            <person name="Ming W."/>
            <person name="Munidasa M."/>
            <person name="Muniz J."/>
            <person name="Nguyen L."/>
            <person name="Hughes D."/>
            <person name="Osuji N."/>
            <person name="Pu L.-L."/>
            <person name="Puazo M."/>
            <person name="Qu C."/>
            <person name="Quiroz J."/>
            <person name="Raj R."/>
            <person name="Weissenberger G."/>
            <person name="Xin Y."/>
            <person name="Zou X."/>
            <person name="Han Y."/>
            <person name="Worley K."/>
            <person name="Muzny D."/>
            <person name="Gibbs R."/>
        </authorList>
    </citation>
    <scope>NUCLEOTIDE SEQUENCE</scope>
    <source>
        <strain evidence="3">Sampled in the wild</strain>
    </source>
</reference>
<feature type="non-terminal residue" evidence="3">
    <location>
        <position position="1"/>
    </location>
</feature>
<accession>A0A8K0K6E0</accession>
<dbReference type="InterPro" id="IPR002509">
    <property type="entry name" value="NODB_dom"/>
</dbReference>
<organism evidence="3 4">
    <name type="scientific">Ladona fulva</name>
    <name type="common">Scarce chaser dragonfly</name>
    <name type="synonym">Libellula fulva</name>
    <dbReference type="NCBI Taxonomy" id="123851"/>
    <lineage>
        <taxon>Eukaryota</taxon>
        <taxon>Metazoa</taxon>
        <taxon>Ecdysozoa</taxon>
        <taxon>Arthropoda</taxon>
        <taxon>Hexapoda</taxon>
        <taxon>Insecta</taxon>
        <taxon>Pterygota</taxon>
        <taxon>Palaeoptera</taxon>
        <taxon>Odonata</taxon>
        <taxon>Epiprocta</taxon>
        <taxon>Anisoptera</taxon>
        <taxon>Libelluloidea</taxon>
        <taxon>Libellulidae</taxon>
        <taxon>Ladona</taxon>
    </lineage>
</organism>
<feature type="signal peptide" evidence="1">
    <location>
        <begin position="1"/>
        <end position="15"/>
    </location>
</feature>
<dbReference type="InterPro" id="IPR052740">
    <property type="entry name" value="CE4"/>
</dbReference>
<dbReference type="OrthoDB" id="504708at2759"/>
<gene>
    <name evidence="3" type="ORF">J437_LFUL008645</name>
</gene>
<feature type="domain" description="NodB homology" evidence="2">
    <location>
        <begin position="48"/>
        <end position="145"/>
    </location>
</feature>
<dbReference type="InterPro" id="IPR011330">
    <property type="entry name" value="Glyco_hydro/deAcase_b/a-brl"/>
</dbReference>
<protein>
    <recommendedName>
        <fullName evidence="2">NodB homology domain-containing protein</fullName>
    </recommendedName>
</protein>
<sequence length="216" mass="24769">MRVLFLLSLLALCHGAPRDVCSDTNCARPSCSCFSTAIPGGLDVKDVPQMVMLTYDDAISQLLYDDYYSKNLFNRQNPNGCNISATFFTTHEYNEYHMTYQMYRQGHEIALHSITHKSDIDYWKEATVEELTAEYIGQRDILTKFGLLPAEALKGVRSPFLQLAGDNSFEWMKQNNIEHKPEIDYWKDATVEELTTEYIGQRDILTKFGLLPVDQT</sequence>
<evidence type="ECO:0000313" key="3">
    <source>
        <dbReference type="EMBL" id="KAG8228566.1"/>
    </source>
</evidence>
<dbReference type="Pfam" id="PF01522">
    <property type="entry name" value="Polysacc_deac_1"/>
    <property type="match status" value="1"/>
</dbReference>
<dbReference type="AlphaFoldDB" id="A0A8K0K6E0"/>
<name>A0A8K0K6E0_LADFU</name>
<keyword evidence="4" id="KW-1185">Reference proteome</keyword>
<dbReference type="GO" id="GO:0005975">
    <property type="term" value="P:carbohydrate metabolic process"/>
    <property type="evidence" value="ECO:0007669"/>
    <property type="project" value="InterPro"/>
</dbReference>
<dbReference type="EMBL" id="KZ308377">
    <property type="protein sequence ID" value="KAG8228566.1"/>
    <property type="molecule type" value="Genomic_DNA"/>
</dbReference>
<dbReference type="Proteomes" id="UP000792457">
    <property type="component" value="Unassembled WGS sequence"/>
</dbReference>
<reference evidence="3" key="1">
    <citation type="submission" date="2013-04" db="EMBL/GenBank/DDBJ databases">
        <authorList>
            <person name="Qu J."/>
            <person name="Murali S.C."/>
            <person name="Bandaranaike D."/>
            <person name="Bellair M."/>
            <person name="Blankenburg K."/>
            <person name="Chao H."/>
            <person name="Dinh H."/>
            <person name="Doddapaneni H."/>
            <person name="Downs B."/>
            <person name="Dugan-Rocha S."/>
            <person name="Elkadiri S."/>
            <person name="Gnanaolivu R.D."/>
            <person name="Hernandez B."/>
            <person name="Javaid M."/>
            <person name="Jayaseelan J.C."/>
            <person name="Lee S."/>
            <person name="Li M."/>
            <person name="Ming W."/>
            <person name="Munidasa M."/>
            <person name="Muniz J."/>
            <person name="Nguyen L."/>
            <person name="Ongeri F."/>
            <person name="Osuji N."/>
            <person name="Pu L.-L."/>
            <person name="Puazo M."/>
            <person name="Qu C."/>
            <person name="Quiroz J."/>
            <person name="Raj R."/>
            <person name="Weissenberger G."/>
            <person name="Xin Y."/>
            <person name="Zou X."/>
            <person name="Han Y."/>
            <person name="Richards S."/>
            <person name="Worley K."/>
            <person name="Muzny D."/>
            <person name="Gibbs R."/>
        </authorList>
    </citation>
    <scope>NUCLEOTIDE SEQUENCE</scope>
    <source>
        <strain evidence="3">Sampled in the wild</strain>
    </source>
</reference>
<keyword evidence="1" id="KW-0732">Signal</keyword>
<evidence type="ECO:0000313" key="4">
    <source>
        <dbReference type="Proteomes" id="UP000792457"/>
    </source>
</evidence>
<evidence type="ECO:0000256" key="1">
    <source>
        <dbReference type="SAM" id="SignalP"/>
    </source>
</evidence>
<comment type="caution">
    <text evidence="3">The sequence shown here is derived from an EMBL/GenBank/DDBJ whole genome shotgun (WGS) entry which is preliminary data.</text>
</comment>